<protein>
    <recommendedName>
        <fullName evidence="5">Lipoprotein</fullName>
    </recommendedName>
</protein>
<evidence type="ECO:0000256" key="1">
    <source>
        <dbReference type="SAM" id="MobiDB-lite"/>
    </source>
</evidence>
<accession>D5EQS1</accession>
<evidence type="ECO:0008006" key="5">
    <source>
        <dbReference type="Google" id="ProtNLM"/>
    </source>
</evidence>
<dbReference type="AlphaFoldDB" id="D5EQS1"/>
<name>D5EQS1_CORAD</name>
<dbReference type="RefSeq" id="WP_013044607.1">
    <property type="nucleotide sequence ID" value="NC_014008.1"/>
</dbReference>
<dbReference type="KEGG" id="caa:Caka_2872"/>
<keyword evidence="2" id="KW-0732">Signal</keyword>
<keyword evidence="4" id="KW-1185">Reference proteome</keyword>
<feature type="signal peptide" evidence="2">
    <location>
        <begin position="1"/>
        <end position="19"/>
    </location>
</feature>
<evidence type="ECO:0000313" key="3">
    <source>
        <dbReference type="EMBL" id="ADE55885.1"/>
    </source>
</evidence>
<dbReference type="HOGENOM" id="CLU_2681407_0_0_0"/>
<feature type="region of interest" description="Disordered" evidence="1">
    <location>
        <begin position="35"/>
        <end position="57"/>
    </location>
</feature>
<evidence type="ECO:0000313" key="4">
    <source>
        <dbReference type="Proteomes" id="UP000000925"/>
    </source>
</evidence>
<reference evidence="3 4" key="1">
    <citation type="journal article" date="2010" name="Stand. Genomic Sci.">
        <title>Complete genome sequence of Coraliomargarita akajimensis type strain (04OKA010-24).</title>
        <authorList>
            <person name="Mavromatis K."/>
            <person name="Abt B."/>
            <person name="Brambilla E."/>
            <person name="Lapidus A."/>
            <person name="Copeland A."/>
            <person name="Deshpande S."/>
            <person name="Nolan M."/>
            <person name="Lucas S."/>
            <person name="Tice H."/>
            <person name="Cheng J.F."/>
            <person name="Han C."/>
            <person name="Detter J.C."/>
            <person name="Woyke T."/>
            <person name="Goodwin L."/>
            <person name="Pitluck S."/>
            <person name="Held B."/>
            <person name="Brettin T."/>
            <person name="Tapia R."/>
            <person name="Ivanova N."/>
            <person name="Mikhailova N."/>
            <person name="Pati A."/>
            <person name="Liolios K."/>
            <person name="Chen A."/>
            <person name="Palaniappan K."/>
            <person name="Land M."/>
            <person name="Hauser L."/>
            <person name="Chang Y.J."/>
            <person name="Jeffries C.D."/>
            <person name="Rohde M."/>
            <person name="Goker M."/>
            <person name="Bristow J."/>
            <person name="Eisen J.A."/>
            <person name="Markowitz V."/>
            <person name="Hugenholtz P."/>
            <person name="Klenk H.P."/>
            <person name="Kyrpides N.C."/>
        </authorList>
    </citation>
    <scope>NUCLEOTIDE SEQUENCE [LARGE SCALE GENOMIC DNA]</scope>
    <source>
        <strain evidence="4">DSM 45221 / IAM 15411 / JCM 23193 / KCTC 12865</strain>
    </source>
</reference>
<gene>
    <name evidence="3" type="ordered locus">Caka_2872</name>
</gene>
<dbReference type="PROSITE" id="PS51257">
    <property type="entry name" value="PROKAR_LIPOPROTEIN"/>
    <property type="match status" value="1"/>
</dbReference>
<organism evidence="3 4">
    <name type="scientific">Coraliomargarita akajimensis (strain DSM 45221 / IAM 15411 / JCM 23193 / KCTC 12865 / 04OKA010-24)</name>
    <dbReference type="NCBI Taxonomy" id="583355"/>
    <lineage>
        <taxon>Bacteria</taxon>
        <taxon>Pseudomonadati</taxon>
        <taxon>Verrucomicrobiota</taxon>
        <taxon>Opitutia</taxon>
        <taxon>Puniceicoccales</taxon>
        <taxon>Coraliomargaritaceae</taxon>
        <taxon>Coraliomargarita</taxon>
    </lineage>
</organism>
<dbReference type="Proteomes" id="UP000000925">
    <property type="component" value="Chromosome"/>
</dbReference>
<proteinExistence type="predicted"/>
<evidence type="ECO:0000256" key="2">
    <source>
        <dbReference type="SAM" id="SignalP"/>
    </source>
</evidence>
<sequence length="74" mass="7593">MKLLLIPVLMFAAVATASAGCGGCEAKADKPAACDSAKKDCDKSKKSCDSAKKDCDKSKKSCDKAAKSCDKSEG</sequence>
<feature type="chain" id="PRO_5003071353" description="Lipoprotein" evidence="2">
    <location>
        <begin position="20"/>
        <end position="74"/>
    </location>
</feature>
<dbReference type="STRING" id="583355.Caka_2872"/>
<dbReference type="EMBL" id="CP001998">
    <property type="protein sequence ID" value="ADE55885.1"/>
    <property type="molecule type" value="Genomic_DNA"/>
</dbReference>